<organism evidence="3 4">
    <name type="scientific">Candidatus Vogelbacteria bacterium RIFOXYD1_FULL_51_18</name>
    <dbReference type="NCBI Taxonomy" id="1802440"/>
    <lineage>
        <taxon>Bacteria</taxon>
        <taxon>Candidatus Vogeliibacteriota</taxon>
    </lineage>
</organism>
<dbReference type="Pfam" id="PF00534">
    <property type="entry name" value="Glycos_transf_1"/>
    <property type="match status" value="1"/>
</dbReference>
<dbReference type="PANTHER" id="PTHR45947">
    <property type="entry name" value="SULFOQUINOVOSYL TRANSFERASE SQD2"/>
    <property type="match status" value="1"/>
</dbReference>
<comment type="caution">
    <text evidence="3">The sequence shown here is derived from an EMBL/GenBank/DDBJ whole genome shotgun (WGS) entry which is preliminary data.</text>
</comment>
<dbReference type="EMBL" id="MHTL01000011">
    <property type="protein sequence ID" value="OHA60607.1"/>
    <property type="molecule type" value="Genomic_DNA"/>
</dbReference>
<name>A0A1G2QJI1_9BACT</name>
<dbReference type="InterPro" id="IPR001296">
    <property type="entry name" value="Glyco_trans_1"/>
</dbReference>
<dbReference type="PANTHER" id="PTHR45947:SF3">
    <property type="entry name" value="SULFOQUINOVOSYL TRANSFERASE SQD2"/>
    <property type="match status" value="1"/>
</dbReference>
<dbReference type="GO" id="GO:0016757">
    <property type="term" value="F:glycosyltransferase activity"/>
    <property type="evidence" value="ECO:0007669"/>
    <property type="project" value="InterPro"/>
</dbReference>
<dbReference type="Proteomes" id="UP000177090">
    <property type="component" value="Unassembled WGS sequence"/>
</dbReference>
<dbReference type="InterPro" id="IPR028098">
    <property type="entry name" value="Glyco_trans_4-like_N"/>
</dbReference>
<feature type="domain" description="Glycosyltransferase subfamily 4-like N-terminal" evidence="2">
    <location>
        <begin position="20"/>
        <end position="195"/>
    </location>
</feature>
<evidence type="ECO:0000259" key="1">
    <source>
        <dbReference type="Pfam" id="PF00534"/>
    </source>
</evidence>
<proteinExistence type="predicted"/>
<accession>A0A1G2QJI1</accession>
<dbReference type="CDD" id="cd03801">
    <property type="entry name" value="GT4_PimA-like"/>
    <property type="match status" value="1"/>
</dbReference>
<sequence length="380" mass="42362">MHNEFVKKILLATGIFYPDVGGPAIHARHIADEIVKHGGRVRVITYGGAFPVGTVLLPYPVTRIPLSLWAPLRWALYALAALKDSLWAEVIYAFDLSAAGVPAACAATLTGKKFFIRIGGDPLWERVVEHGKRFLSLDEYYAHGYYLTDRPFLFRLIRWVLSRTDYVITYAQMLADLYTKYFNVPPEHIHIIPNPFPAVPSGTKTLTDAPLTLYAGRFVKYKNLPFVLRVFRRIHTAHPASRLMLVGSGPEFTSVKEYATTLALGDALQILPAVPHEQLREFQARASLALAPALTEFSPNFALEALATGTPILISRGNGLTVQLPEECLFDPSKEDELYERWNALLDPVVYAKVVQEVIASIPHYTWTEVEAAHAVLLGL</sequence>
<evidence type="ECO:0000313" key="3">
    <source>
        <dbReference type="EMBL" id="OHA60607.1"/>
    </source>
</evidence>
<dbReference type="AlphaFoldDB" id="A0A1G2QJI1"/>
<dbReference type="Pfam" id="PF13439">
    <property type="entry name" value="Glyco_transf_4"/>
    <property type="match status" value="1"/>
</dbReference>
<reference evidence="3 4" key="1">
    <citation type="journal article" date="2016" name="Nat. Commun.">
        <title>Thousands of microbial genomes shed light on interconnected biogeochemical processes in an aquifer system.</title>
        <authorList>
            <person name="Anantharaman K."/>
            <person name="Brown C.T."/>
            <person name="Hug L.A."/>
            <person name="Sharon I."/>
            <person name="Castelle C.J."/>
            <person name="Probst A.J."/>
            <person name="Thomas B.C."/>
            <person name="Singh A."/>
            <person name="Wilkins M.J."/>
            <person name="Karaoz U."/>
            <person name="Brodie E.L."/>
            <person name="Williams K.H."/>
            <person name="Hubbard S.S."/>
            <person name="Banfield J.F."/>
        </authorList>
    </citation>
    <scope>NUCLEOTIDE SEQUENCE [LARGE SCALE GENOMIC DNA]</scope>
</reference>
<feature type="domain" description="Glycosyl transferase family 1" evidence="1">
    <location>
        <begin position="207"/>
        <end position="346"/>
    </location>
</feature>
<dbReference type="STRING" id="1802440.A2569_00845"/>
<evidence type="ECO:0000259" key="2">
    <source>
        <dbReference type="Pfam" id="PF13439"/>
    </source>
</evidence>
<dbReference type="SUPFAM" id="SSF53756">
    <property type="entry name" value="UDP-Glycosyltransferase/glycogen phosphorylase"/>
    <property type="match status" value="1"/>
</dbReference>
<dbReference type="Gene3D" id="3.40.50.2000">
    <property type="entry name" value="Glycogen Phosphorylase B"/>
    <property type="match status" value="2"/>
</dbReference>
<evidence type="ECO:0008006" key="5">
    <source>
        <dbReference type="Google" id="ProtNLM"/>
    </source>
</evidence>
<protein>
    <recommendedName>
        <fullName evidence="5">Glycosyltransferase subfamily 4-like N-terminal domain-containing protein</fullName>
    </recommendedName>
</protein>
<gene>
    <name evidence="3" type="ORF">A2569_00845</name>
</gene>
<dbReference type="InterPro" id="IPR050194">
    <property type="entry name" value="Glycosyltransferase_grp1"/>
</dbReference>
<evidence type="ECO:0000313" key="4">
    <source>
        <dbReference type="Proteomes" id="UP000177090"/>
    </source>
</evidence>